<evidence type="ECO:0000313" key="6">
    <source>
        <dbReference type="Proteomes" id="UP000737113"/>
    </source>
</evidence>
<gene>
    <name evidence="5" type="ORF">HC757_10140</name>
</gene>
<dbReference type="SUPFAM" id="SSF140566">
    <property type="entry name" value="FlgN-like"/>
    <property type="match status" value="1"/>
</dbReference>
<keyword evidence="6" id="KW-1185">Reference proteome</keyword>
<dbReference type="AlphaFoldDB" id="A0A972FST6"/>
<proteinExistence type="inferred from homology"/>
<dbReference type="InterPro" id="IPR036679">
    <property type="entry name" value="FlgN-like_sf"/>
</dbReference>
<comment type="caution">
    <text evidence="5">The sequence shown here is derived from an EMBL/GenBank/DDBJ whole genome shotgun (WGS) entry which is preliminary data.</text>
</comment>
<keyword evidence="3" id="KW-1005">Bacterial flagellum biogenesis</keyword>
<evidence type="ECO:0000256" key="4">
    <source>
        <dbReference type="SAM" id="Coils"/>
    </source>
</evidence>
<name>A0A972FST6_9GAMM</name>
<accession>A0A972FST6</accession>
<protein>
    <submittedName>
        <fullName evidence="5">Flagellar protein FlgN</fullName>
    </submittedName>
</protein>
<sequence>MTELLELVELQFAQLTSLKDIVLKEKTALAEQDADTLLALASSKSHCLGELSTNDQRIAAHPDKALLGSVPELSQKIASAKHLLAECQQLNEQNAALIELSLASLNRFSQALQVSRNATSLTYNDKGRTSTISSLGNKLKA</sequence>
<comment type="function">
    <text evidence="1">Required for the efficient initiation of filament assembly.</text>
</comment>
<dbReference type="InterPro" id="IPR007809">
    <property type="entry name" value="FlgN-like"/>
</dbReference>
<evidence type="ECO:0000256" key="2">
    <source>
        <dbReference type="ARBA" id="ARBA00007703"/>
    </source>
</evidence>
<keyword evidence="5" id="KW-0966">Cell projection</keyword>
<comment type="similarity">
    <text evidence="2">Belongs to the FlgN family.</text>
</comment>
<dbReference type="GO" id="GO:0044780">
    <property type="term" value="P:bacterial-type flagellum assembly"/>
    <property type="evidence" value="ECO:0007669"/>
    <property type="project" value="InterPro"/>
</dbReference>
<evidence type="ECO:0000256" key="1">
    <source>
        <dbReference type="ARBA" id="ARBA00002397"/>
    </source>
</evidence>
<reference evidence="5" key="1">
    <citation type="submission" date="2020-04" db="EMBL/GenBank/DDBJ databases">
        <title>Description of Shewanella salipaludis sp. nov., isolated from a salt marsh.</title>
        <authorList>
            <person name="Park S."/>
            <person name="Yoon J.-H."/>
        </authorList>
    </citation>
    <scope>NUCLEOTIDE SEQUENCE</scope>
    <source>
        <strain evidence="5">SHSM-M6</strain>
    </source>
</reference>
<organism evidence="5 6">
    <name type="scientific">Shewanella salipaludis</name>
    <dbReference type="NCBI Taxonomy" id="2723052"/>
    <lineage>
        <taxon>Bacteria</taxon>
        <taxon>Pseudomonadati</taxon>
        <taxon>Pseudomonadota</taxon>
        <taxon>Gammaproteobacteria</taxon>
        <taxon>Alteromonadales</taxon>
        <taxon>Shewanellaceae</taxon>
        <taxon>Shewanella</taxon>
    </lineage>
</organism>
<dbReference type="Proteomes" id="UP000737113">
    <property type="component" value="Unassembled WGS sequence"/>
</dbReference>
<feature type="coiled-coil region" evidence="4">
    <location>
        <begin position="73"/>
        <end position="100"/>
    </location>
</feature>
<evidence type="ECO:0000256" key="3">
    <source>
        <dbReference type="ARBA" id="ARBA00022795"/>
    </source>
</evidence>
<keyword evidence="5" id="KW-0969">Cilium</keyword>
<keyword evidence="4" id="KW-0175">Coiled coil</keyword>
<dbReference type="Gene3D" id="1.20.58.300">
    <property type="entry name" value="FlgN-like"/>
    <property type="match status" value="1"/>
</dbReference>
<dbReference type="EMBL" id="JAAXYH010000006">
    <property type="protein sequence ID" value="NMH65530.1"/>
    <property type="molecule type" value="Genomic_DNA"/>
</dbReference>
<evidence type="ECO:0000313" key="5">
    <source>
        <dbReference type="EMBL" id="NMH65530.1"/>
    </source>
</evidence>
<keyword evidence="5" id="KW-0282">Flagellum</keyword>
<dbReference type="Pfam" id="PF05130">
    <property type="entry name" value="FlgN"/>
    <property type="match status" value="1"/>
</dbReference>
<dbReference type="RefSeq" id="WP_169564228.1">
    <property type="nucleotide sequence ID" value="NZ_JAAXYH010000006.1"/>
</dbReference>